<dbReference type="EMBL" id="LCOY01000023">
    <property type="protein sequence ID" value="KKU87585.1"/>
    <property type="molecule type" value="Genomic_DNA"/>
</dbReference>
<dbReference type="Proteomes" id="UP000034739">
    <property type="component" value="Unassembled WGS sequence"/>
</dbReference>
<feature type="transmembrane region" description="Helical" evidence="1">
    <location>
        <begin position="32"/>
        <end position="52"/>
    </location>
</feature>
<protein>
    <submittedName>
        <fullName evidence="2">PAP2 superfamily domain protein</fullName>
    </submittedName>
</protein>
<feature type="transmembrane region" description="Helical" evidence="1">
    <location>
        <begin position="126"/>
        <end position="153"/>
    </location>
</feature>
<evidence type="ECO:0000313" key="2">
    <source>
        <dbReference type="EMBL" id="KKU87585.1"/>
    </source>
</evidence>
<evidence type="ECO:0000313" key="3">
    <source>
        <dbReference type="Proteomes" id="UP000034739"/>
    </source>
</evidence>
<name>A0A0G1WZD5_9BACT</name>
<dbReference type="Gene3D" id="1.20.144.10">
    <property type="entry name" value="Phosphatidic acid phosphatase type 2/haloperoxidase"/>
    <property type="match status" value="1"/>
</dbReference>
<accession>A0A0G1WZD5</accession>
<organism evidence="2 3">
    <name type="scientific">Candidatus Gottesmanbacteria bacterium GW2011_GWA2_47_9</name>
    <dbReference type="NCBI Taxonomy" id="1618445"/>
    <lineage>
        <taxon>Bacteria</taxon>
        <taxon>Candidatus Gottesmaniibacteriota</taxon>
    </lineage>
</organism>
<feature type="transmembrane region" description="Helical" evidence="1">
    <location>
        <begin position="99"/>
        <end position="119"/>
    </location>
</feature>
<dbReference type="AlphaFoldDB" id="A0A0G1WZD5"/>
<feature type="transmembrane region" description="Helical" evidence="1">
    <location>
        <begin position="165"/>
        <end position="185"/>
    </location>
</feature>
<sequence length="189" mass="21526">MRFATVVSRVFEPSIVLGVILVLAGVRSGLTIVQTLLWGLVFVAPPTILRWWAAGKRGLDWDIHDRKRRIVPLVILFVFILADMLLLRLFSVFTLADLFFLFLVWTLGFLVITTCVTKISGHTSCVALATGLIVSWFGWGWWPILLIVPLVAWSRVVRRDHTVPQVIMGALYSWVLLVVFDYWIITSFL</sequence>
<feature type="transmembrane region" description="Helical" evidence="1">
    <location>
        <begin position="7"/>
        <end position="26"/>
    </location>
</feature>
<comment type="caution">
    <text evidence="2">The sequence shown here is derived from an EMBL/GenBank/DDBJ whole genome shotgun (WGS) entry which is preliminary data.</text>
</comment>
<keyword evidence="1" id="KW-1133">Transmembrane helix</keyword>
<evidence type="ECO:0000256" key="1">
    <source>
        <dbReference type="SAM" id="Phobius"/>
    </source>
</evidence>
<reference evidence="2 3" key="1">
    <citation type="journal article" date="2015" name="Nature">
        <title>rRNA introns, odd ribosomes, and small enigmatic genomes across a large radiation of phyla.</title>
        <authorList>
            <person name="Brown C.T."/>
            <person name="Hug L.A."/>
            <person name="Thomas B.C."/>
            <person name="Sharon I."/>
            <person name="Castelle C.J."/>
            <person name="Singh A."/>
            <person name="Wilkins M.J."/>
            <person name="Williams K.H."/>
            <person name="Banfield J.F."/>
        </authorList>
    </citation>
    <scope>NUCLEOTIDE SEQUENCE [LARGE SCALE GENOMIC DNA]</scope>
</reference>
<proteinExistence type="predicted"/>
<keyword evidence="1" id="KW-0812">Transmembrane</keyword>
<feature type="transmembrane region" description="Helical" evidence="1">
    <location>
        <begin position="73"/>
        <end position="93"/>
    </location>
</feature>
<gene>
    <name evidence="2" type="ORF">UY16_C0023G0011</name>
</gene>
<keyword evidence="1" id="KW-0472">Membrane</keyword>